<feature type="transmembrane region" description="Helical" evidence="2">
    <location>
        <begin position="97"/>
        <end position="115"/>
    </location>
</feature>
<dbReference type="RefSeq" id="WP_095414377.1">
    <property type="nucleotide sequence ID" value="NZ_CP018477.1"/>
</dbReference>
<evidence type="ECO:0000256" key="1">
    <source>
        <dbReference type="SAM" id="MobiDB-lite"/>
    </source>
</evidence>
<accession>A0A286RD90</accession>
<dbReference type="AlphaFoldDB" id="A0A286RD90"/>
<protein>
    <recommendedName>
        <fullName evidence="5">Cytochrome c assembly protein domain-containing protein</fullName>
    </recommendedName>
</protein>
<feature type="transmembrane region" description="Helical" evidence="2">
    <location>
        <begin position="229"/>
        <end position="247"/>
    </location>
</feature>
<feature type="transmembrane region" description="Helical" evidence="2">
    <location>
        <begin position="136"/>
        <end position="157"/>
    </location>
</feature>
<evidence type="ECO:0000313" key="3">
    <source>
        <dbReference type="EMBL" id="ASV73907.1"/>
    </source>
</evidence>
<feature type="region of interest" description="Disordered" evidence="1">
    <location>
        <begin position="282"/>
        <end position="316"/>
    </location>
</feature>
<evidence type="ECO:0008006" key="5">
    <source>
        <dbReference type="Google" id="ProtNLM"/>
    </source>
</evidence>
<keyword evidence="4" id="KW-1185">Reference proteome</keyword>
<feature type="transmembrane region" description="Helical" evidence="2">
    <location>
        <begin position="29"/>
        <end position="51"/>
    </location>
</feature>
<name>A0A286RD90_9BACT</name>
<organism evidence="3 4">
    <name type="scientific">Thermogutta terrifontis</name>
    <dbReference type="NCBI Taxonomy" id="1331910"/>
    <lineage>
        <taxon>Bacteria</taxon>
        <taxon>Pseudomonadati</taxon>
        <taxon>Planctomycetota</taxon>
        <taxon>Planctomycetia</taxon>
        <taxon>Pirellulales</taxon>
        <taxon>Thermoguttaceae</taxon>
        <taxon>Thermogutta</taxon>
    </lineage>
</organism>
<sequence length="316" mass="34628">MMEVLLLCMALAYAVVIGAEWLRLRGVRIQPGLAMGLLVAGLLVHTVWLAYRGVMFFEQSQSGGTPLSVRQDWYYGIAWGLAVVCVIWMKLRPKTPFALFLLPPALVLIVVGYFWGDPLPFARHAASRVWGFIHGASLLLAILAVSVAFVAGLMYLGQVRRLKSRPLRTSRWTLPSLEWSQKANTHALGLALAMLAVGIFSGAFLNAIEGSRPQERLPWSDPVVVATSVLFLWLGTSLVVGLVYPPLREGRRVVFLTVVSFLFMLVVLILAVMGMTQHGRPRGTALHATPGGERPVEVRGAAQPNQTSDNDEPPPE</sequence>
<feature type="transmembrane region" description="Helical" evidence="2">
    <location>
        <begin position="187"/>
        <end position="208"/>
    </location>
</feature>
<proteinExistence type="predicted"/>
<dbReference type="OrthoDB" id="257620at2"/>
<evidence type="ECO:0000256" key="2">
    <source>
        <dbReference type="SAM" id="Phobius"/>
    </source>
</evidence>
<evidence type="ECO:0000313" key="4">
    <source>
        <dbReference type="Proteomes" id="UP000215086"/>
    </source>
</evidence>
<keyword evidence="2" id="KW-1133">Transmembrane helix</keyword>
<reference evidence="3 4" key="1">
    <citation type="journal article" name="Front. Microbiol.">
        <title>Sugar Metabolism of the First Thermophilic Planctomycete Thermogutta terrifontis: Comparative Genomic and Transcriptomic Approaches.</title>
        <authorList>
            <person name="Elcheninov A.G."/>
            <person name="Menzel P."/>
            <person name="Gudbergsdottir S.R."/>
            <person name="Slesarev A.I."/>
            <person name="Kadnikov V.V."/>
            <person name="Krogh A."/>
            <person name="Bonch-Osmolovskaya E.A."/>
            <person name="Peng X."/>
            <person name="Kublanov I.V."/>
        </authorList>
    </citation>
    <scope>NUCLEOTIDE SEQUENCE [LARGE SCALE GENOMIC DNA]</scope>
    <source>
        <strain evidence="3 4">R1</strain>
    </source>
</reference>
<dbReference type="EMBL" id="CP018477">
    <property type="protein sequence ID" value="ASV73907.1"/>
    <property type="molecule type" value="Genomic_DNA"/>
</dbReference>
<gene>
    <name evidence="3" type="ORF">THTE_1305</name>
</gene>
<feature type="transmembrane region" description="Helical" evidence="2">
    <location>
        <begin position="72"/>
        <end position="91"/>
    </location>
</feature>
<feature type="transmembrane region" description="Helical" evidence="2">
    <location>
        <begin position="253"/>
        <end position="273"/>
    </location>
</feature>
<keyword evidence="2" id="KW-0472">Membrane</keyword>
<dbReference type="Proteomes" id="UP000215086">
    <property type="component" value="Chromosome"/>
</dbReference>
<keyword evidence="2" id="KW-0812">Transmembrane</keyword>
<dbReference type="KEGG" id="ttf:THTE_1305"/>